<dbReference type="NCBIfam" id="TIGR00043">
    <property type="entry name" value="rRNA maturation RNase YbeY"/>
    <property type="match status" value="1"/>
</dbReference>
<dbReference type="InterPro" id="IPR002036">
    <property type="entry name" value="YbeY"/>
</dbReference>
<keyword evidence="6 8" id="KW-0378">Hydrolase</keyword>
<protein>
    <recommendedName>
        <fullName evidence="8">Endoribonuclease YbeY</fullName>
        <ecNumber evidence="8">3.1.-.-</ecNumber>
    </recommendedName>
</protein>
<keyword evidence="5 8" id="KW-0255">Endonuclease</keyword>
<dbReference type="EC" id="3.1.-.-" evidence="8"/>
<evidence type="ECO:0000313" key="10">
    <source>
        <dbReference type="Proteomes" id="UP000516745"/>
    </source>
</evidence>
<evidence type="ECO:0000256" key="4">
    <source>
        <dbReference type="ARBA" id="ARBA00022723"/>
    </source>
</evidence>
<dbReference type="SUPFAM" id="SSF55486">
    <property type="entry name" value="Metalloproteases ('zincins'), catalytic domain"/>
    <property type="match status" value="1"/>
</dbReference>
<reference evidence="9 10" key="2">
    <citation type="submission" date="2020-09" db="EMBL/GenBank/DDBJ databases">
        <authorList>
            <person name="Chen F.-J."/>
            <person name="Lee Y.-T."/>
        </authorList>
    </citation>
    <scope>NUCLEOTIDE SEQUENCE [LARGE SCALE GENOMIC DNA]</scope>
    <source>
        <strain evidence="9 10">AS72</strain>
    </source>
</reference>
<proteinExistence type="inferred from homology"/>
<dbReference type="Gene3D" id="3.40.390.30">
    <property type="entry name" value="Metalloproteases ('zincins'), catalytic domain"/>
    <property type="match status" value="1"/>
</dbReference>
<evidence type="ECO:0000256" key="7">
    <source>
        <dbReference type="ARBA" id="ARBA00022833"/>
    </source>
</evidence>
<dbReference type="InterPro" id="IPR020549">
    <property type="entry name" value="YbeY_CS"/>
</dbReference>
<dbReference type="PANTHER" id="PTHR46986:SF1">
    <property type="entry name" value="ENDORIBONUCLEASE YBEY, CHLOROPLASTIC"/>
    <property type="match status" value="1"/>
</dbReference>
<dbReference type="Proteomes" id="UP000516745">
    <property type="component" value="Chromosome"/>
</dbReference>
<comment type="function">
    <text evidence="8">Single strand-specific metallo-endoribonuclease involved in late-stage 70S ribosome quality control and in maturation of the 3' terminus of the 16S rRNA.</text>
</comment>
<keyword evidence="2 8" id="KW-0690">Ribosome biogenesis</keyword>
<dbReference type="GO" id="GO:0008270">
    <property type="term" value="F:zinc ion binding"/>
    <property type="evidence" value="ECO:0007669"/>
    <property type="project" value="UniProtKB-UniRule"/>
</dbReference>
<feature type="binding site" evidence="8">
    <location>
        <position position="123"/>
    </location>
    <ligand>
        <name>Zn(2+)</name>
        <dbReference type="ChEBI" id="CHEBI:29105"/>
        <note>catalytic</note>
    </ligand>
</feature>
<dbReference type="GO" id="GO:0006364">
    <property type="term" value="P:rRNA processing"/>
    <property type="evidence" value="ECO:0007669"/>
    <property type="project" value="UniProtKB-UniRule"/>
</dbReference>
<evidence type="ECO:0000313" key="9">
    <source>
        <dbReference type="EMBL" id="QNX09174.1"/>
    </source>
</evidence>
<evidence type="ECO:0000256" key="5">
    <source>
        <dbReference type="ARBA" id="ARBA00022759"/>
    </source>
</evidence>
<dbReference type="HAMAP" id="MF_00009">
    <property type="entry name" value="Endoribonucl_YbeY"/>
    <property type="match status" value="1"/>
</dbReference>
<dbReference type="GO" id="GO:0004521">
    <property type="term" value="F:RNA endonuclease activity"/>
    <property type="evidence" value="ECO:0007669"/>
    <property type="project" value="UniProtKB-UniRule"/>
</dbReference>
<reference evidence="10" key="1">
    <citation type="submission" date="2020-09" db="EMBL/GenBank/DDBJ databases">
        <title>Clinical and molecular characterization of Acinetobacter seifertii in Taiwan.</title>
        <authorList>
            <person name="Li L.-H."/>
            <person name="Yang Y.-S."/>
            <person name="Sun J.-R."/>
            <person name="Huang T.-W."/>
            <person name="Huang W.-C."/>
            <person name="Wang Y.-C."/>
            <person name="Kuo T.-H."/>
            <person name="Kuo S.-C."/>
            <person name="Chen T.-L."/>
        </authorList>
    </citation>
    <scope>NUCLEOTIDE SEQUENCE [LARGE SCALE GENOMIC DNA]</scope>
    <source>
        <strain evidence="10">AS72</strain>
    </source>
</reference>
<accession>A0A2M8ME87</accession>
<dbReference type="RefSeq" id="WP_100193381.1">
    <property type="nucleotide sequence ID" value="NZ_CP061556.1"/>
</dbReference>
<dbReference type="EMBL" id="CP061565">
    <property type="protein sequence ID" value="QNX09174.1"/>
    <property type="molecule type" value="Genomic_DNA"/>
</dbReference>
<comment type="cofactor">
    <cofactor evidence="8">
        <name>Zn(2+)</name>
        <dbReference type="ChEBI" id="CHEBI:29105"/>
    </cofactor>
    <text evidence="8">Binds 1 zinc ion.</text>
</comment>
<dbReference type="AlphaFoldDB" id="A0A2M8ME87"/>
<sequence>MKISLSLQQDFQSPELELKRAQLKKIIETTLRHVGYKEDCEIGIACVDLEESHQLNLQYREKDKPTNVLSFPSDIPEEVLPMLDALPLGDLVICIPVVLQEALEQKKTAQNHFAHLLVHGVLHLLGYDHETSDEDAEEMEGLEIEILAKLNIANPYQESEISP</sequence>
<keyword evidence="3 8" id="KW-0540">Nuclease</keyword>
<evidence type="ECO:0000256" key="8">
    <source>
        <dbReference type="HAMAP-Rule" id="MF_00009"/>
    </source>
</evidence>
<keyword evidence="8" id="KW-0963">Cytoplasm</keyword>
<dbReference type="InterPro" id="IPR023091">
    <property type="entry name" value="MetalPrtase_cat_dom_sf_prd"/>
</dbReference>
<evidence type="ECO:0000256" key="3">
    <source>
        <dbReference type="ARBA" id="ARBA00022722"/>
    </source>
</evidence>
<dbReference type="GO" id="GO:0005737">
    <property type="term" value="C:cytoplasm"/>
    <property type="evidence" value="ECO:0007669"/>
    <property type="project" value="UniProtKB-SubCell"/>
</dbReference>
<keyword evidence="4 8" id="KW-0479">Metal-binding</keyword>
<name>A0A2M8ME87_9GAMM</name>
<dbReference type="PROSITE" id="PS01306">
    <property type="entry name" value="UPF0054"/>
    <property type="match status" value="1"/>
</dbReference>
<comment type="subcellular location">
    <subcellularLocation>
        <location evidence="8">Cytoplasm</location>
    </subcellularLocation>
</comment>
<dbReference type="Pfam" id="PF02130">
    <property type="entry name" value="YbeY"/>
    <property type="match status" value="1"/>
</dbReference>
<comment type="similarity">
    <text evidence="1 8">Belongs to the endoribonuclease YbeY family.</text>
</comment>
<feature type="binding site" evidence="8">
    <location>
        <position position="129"/>
    </location>
    <ligand>
        <name>Zn(2+)</name>
        <dbReference type="ChEBI" id="CHEBI:29105"/>
        <note>catalytic</note>
    </ligand>
</feature>
<feature type="binding site" evidence="8">
    <location>
        <position position="119"/>
    </location>
    <ligand>
        <name>Zn(2+)</name>
        <dbReference type="ChEBI" id="CHEBI:29105"/>
        <note>catalytic</note>
    </ligand>
</feature>
<organism evidence="9 10">
    <name type="scientific">Acinetobacter seifertii</name>
    <dbReference type="NCBI Taxonomy" id="1530123"/>
    <lineage>
        <taxon>Bacteria</taxon>
        <taxon>Pseudomonadati</taxon>
        <taxon>Pseudomonadota</taxon>
        <taxon>Gammaproteobacteria</taxon>
        <taxon>Moraxellales</taxon>
        <taxon>Moraxellaceae</taxon>
        <taxon>Acinetobacter</taxon>
        <taxon>Acinetobacter calcoaceticus/baumannii complex</taxon>
    </lineage>
</organism>
<keyword evidence="7 8" id="KW-0862">Zinc</keyword>
<gene>
    <name evidence="8 9" type="primary">ybeY</name>
    <name evidence="9" type="ORF">IC795_02415</name>
</gene>
<evidence type="ECO:0000256" key="6">
    <source>
        <dbReference type="ARBA" id="ARBA00022801"/>
    </source>
</evidence>
<dbReference type="PANTHER" id="PTHR46986">
    <property type="entry name" value="ENDORIBONUCLEASE YBEY, CHLOROPLASTIC"/>
    <property type="match status" value="1"/>
</dbReference>
<keyword evidence="8" id="KW-0698">rRNA processing</keyword>
<evidence type="ECO:0000256" key="1">
    <source>
        <dbReference type="ARBA" id="ARBA00010875"/>
    </source>
</evidence>
<dbReference type="GO" id="GO:0004222">
    <property type="term" value="F:metalloendopeptidase activity"/>
    <property type="evidence" value="ECO:0007669"/>
    <property type="project" value="InterPro"/>
</dbReference>
<evidence type="ECO:0000256" key="2">
    <source>
        <dbReference type="ARBA" id="ARBA00022517"/>
    </source>
</evidence>